<keyword evidence="2" id="KW-0808">Transferase</keyword>
<reference evidence="3" key="1">
    <citation type="submission" date="2017-09" db="EMBL/GenBank/DDBJ databases">
        <authorList>
            <person name="Varghese N."/>
            <person name="Submissions S."/>
        </authorList>
    </citation>
    <scope>NUCLEOTIDE SEQUENCE [LARGE SCALE GENOMIC DNA]</scope>
    <source>
        <strain evidence="3">DSM 25885</strain>
    </source>
</reference>
<sequence>VEIKESIDQVDKGTWNRYLGGQGVYDWEGLKFLERVFQGNERKEHNWLFRYVLIKDGSGTPVLMTFLTLSLWKDDMLADAQVSKAIEEERKTDSYHLSSMVLSMGCLFTEGDHLYWDASHGLAGQALDVFLELVEKQEQSLGAKMTLLRDFPKETLWNSALYGHGFLRVQMPNSCTVDLSGFQSMELYLAKLSSRNRRHFRKDIRPFLENSRSKTISKVPSAQLMQFKRLFGEVQSRNLGLNTFSFPDALFQQMNENPLWEFIVLTSNEKPDRVLGVMFCYNNNGQVYVPAFVGMAYGFLEEYATYRQLLYRTIERVIELGIPKIDFGMTAAFEKRKLGASIHEKYAYLQTRDNFVLELLGVMEGQH</sequence>
<dbReference type="RefSeq" id="WP_116458940.1">
    <property type="nucleotide sequence ID" value="NZ_OBEH01000017.1"/>
</dbReference>
<accession>A0A285MY48</accession>
<keyword evidence="3" id="KW-1185">Reference proteome</keyword>
<name>A0A285MY48_9FLAO</name>
<evidence type="ECO:0000259" key="1">
    <source>
        <dbReference type="Pfam" id="PF13480"/>
    </source>
</evidence>
<protein>
    <submittedName>
        <fullName evidence="2">Acetyltransferase (GNAT) domain-containing protein</fullName>
    </submittedName>
</protein>
<dbReference type="Proteomes" id="UP000219048">
    <property type="component" value="Unassembled WGS sequence"/>
</dbReference>
<feature type="non-terminal residue" evidence="2">
    <location>
        <position position="1"/>
    </location>
</feature>
<evidence type="ECO:0000313" key="2">
    <source>
        <dbReference type="EMBL" id="SNZ02115.1"/>
    </source>
</evidence>
<feature type="domain" description="BioF2-like acetyltransferase" evidence="1">
    <location>
        <begin position="197"/>
        <end position="335"/>
    </location>
</feature>
<dbReference type="AlphaFoldDB" id="A0A285MY48"/>
<organism evidence="2 3">
    <name type="scientific">Flagellimonas pacifica</name>
    <dbReference type="NCBI Taxonomy" id="1247520"/>
    <lineage>
        <taxon>Bacteria</taxon>
        <taxon>Pseudomonadati</taxon>
        <taxon>Bacteroidota</taxon>
        <taxon>Flavobacteriia</taxon>
        <taxon>Flavobacteriales</taxon>
        <taxon>Flavobacteriaceae</taxon>
        <taxon>Flagellimonas</taxon>
    </lineage>
</organism>
<dbReference type="OrthoDB" id="1424043at2"/>
<evidence type="ECO:0000313" key="3">
    <source>
        <dbReference type="Proteomes" id="UP000219048"/>
    </source>
</evidence>
<dbReference type="Gene3D" id="3.40.630.30">
    <property type="match status" value="1"/>
</dbReference>
<dbReference type="GO" id="GO:0016740">
    <property type="term" value="F:transferase activity"/>
    <property type="evidence" value="ECO:0007669"/>
    <property type="project" value="UniProtKB-KW"/>
</dbReference>
<proteinExistence type="predicted"/>
<dbReference type="InterPro" id="IPR038740">
    <property type="entry name" value="BioF2-like_GNAT_dom"/>
</dbReference>
<dbReference type="EMBL" id="OBEH01000017">
    <property type="protein sequence ID" value="SNZ02115.1"/>
    <property type="molecule type" value="Genomic_DNA"/>
</dbReference>
<dbReference type="Pfam" id="PF13480">
    <property type="entry name" value="Acetyltransf_6"/>
    <property type="match status" value="1"/>
</dbReference>
<dbReference type="InterPro" id="IPR016181">
    <property type="entry name" value="Acyl_CoA_acyltransferase"/>
</dbReference>
<gene>
    <name evidence="2" type="ORF">SAMN06265377_3979</name>
</gene>
<dbReference type="SUPFAM" id="SSF55729">
    <property type="entry name" value="Acyl-CoA N-acyltransferases (Nat)"/>
    <property type="match status" value="1"/>
</dbReference>